<reference evidence="2" key="2">
    <citation type="submission" date="2023-05" db="EMBL/GenBank/DDBJ databases">
        <authorList>
            <consortium name="Lawrence Berkeley National Laboratory"/>
            <person name="Steindorff A."/>
            <person name="Hensen N."/>
            <person name="Bonometti L."/>
            <person name="Westerberg I."/>
            <person name="Brannstrom I.O."/>
            <person name="Guillou S."/>
            <person name="Cros-Aarteil S."/>
            <person name="Calhoun S."/>
            <person name="Haridas S."/>
            <person name="Kuo A."/>
            <person name="Mondo S."/>
            <person name="Pangilinan J."/>
            <person name="Riley R."/>
            <person name="Labutti K."/>
            <person name="Andreopoulos B."/>
            <person name="Lipzen A."/>
            <person name="Chen C."/>
            <person name="Yanf M."/>
            <person name="Daum C."/>
            <person name="Ng V."/>
            <person name="Clum A."/>
            <person name="Ohm R."/>
            <person name="Martin F."/>
            <person name="Silar P."/>
            <person name="Natvig D."/>
            <person name="Lalanne C."/>
            <person name="Gautier V."/>
            <person name="Ament-Velasquez S.L."/>
            <person name="Kruys A."/>
            <person name="Hutchinson M.I."/>
            <person name="Powell A.J."/>
            <person name="Barry K."/>
            <person name="Miller A.N."/>
            <person name="Grigoriev I.V."/>
            <person name="Debuchy R."/>
            <person name="Gladieux P."/>
            <person name="Thoren M.H."/>
            <person name="Johannesson H."/>
        </authorList>
    </citation>
    <scope>NUCLEOTIDE SEQUENCE</scope>
    <source>
        <strain evidence="2">PSN243</strain>
    </source>
</reference>
<evidence type="ECO:0000256" key="1">
    <source>
        <dbReference type="SAM" id="MobiDB-lite"/>
    </source>
</evidence>
<accession>A0AAV9G5G3</accession>
<comment type="caution">
    <text evidence="2">The sequence shown here is derived from an EMBL/GenBank/DDBJ whole genome shotgun (WGS) entry which is preliminary data.</text>
</comment>
<dbReference type="Proteomes" id="UP001321760">
    <property type="component" value="Unassembled WGS sequence"/>
</dbReference>
<protein>
    <submittedName>
        <fullName evidence="2">Uncharacterized protein</fullName>
    </submittedName>
</protein>
<gene>
    <name evidence="2" type="ORF">QBC34DRAFT_214186</name>
</gene>
<sequence>MTLARCAMRSRCLEITPPGHRCGPVRTRVYVSLARSAQPKGRVQPWSGAVCLLGFSASITSPPPVSGKSCDCTCQQKCVCVPVTHVYVVPATACLNFLHPNRQRFEEKSSATANSREAQGPAFGISIAAAEAVGAASFKFRARHTYTRYPPHSTVRLTSTDNTSVEYRCRSRTGVNANPARLICLSLPCESASILVSGNRQPLLALRPIGTHSKDRPVITHWGRRRRTICLGLRLSTGGRGLLPAPQFTVPTNQGKIRNRPGISSRKIGRRTSED</sequence>
<organism evidence="2 3">
    <name type="scientific">Podospora aff. communis PSN243</name>
    <dbReference type="NCBI Taxonomy" id="3040156"/>
    <lineage>
        <taxon>Eukaryota</taxon>
        <taxon>Fungi</taxon>
        <taxon>Dikarya</taxon>
        <taxon>Ascomycota</taxon>
        <taxon>Pezizomycotina</taxon>
        <taxon>Sordariomycetes</taxon>
        <taxon>Sordariomycetidae</taxon>
        <taxon>Sordariales</taxon>
        <taxon>Podosporaceae</taxon>
        <taxon>Podospora</taxon>
    </lineage>
</organism>
<evidence type="ECO:0000313" key="2">
    <source>
        <dbReference type="EMBL" id="KAK4443082.1"/>
    </source>
</evidence>
<keyword evidence="3" id="KW-1185">Reference proteome</keyword>
<dbReference type="AlphaFoldDB" id="A0AAV9G5G3"/>
<proteinExistence type="predicted"/>
<dbReference type="EMBL" id="MU866000">
    <property type="protein sequence ID" value="KAK4443082.1"/>
    <property type="molecule type" value="Genomic_DNA"/>
</dbReference>
<reference evidence="2" key="1">
    <citation type="journal article" date="2023" name="Mol. Phylogenet. Evol.">
        <title>Genome-scale phylogeny and comparative genomics of the fungal order Sordariales.</title>
        <authorList>
            <person name="Hensen N."/>
            <person name="Bonometti L."/>
            <person name="Westerberg I."/>
            <person name="Brannstrom I.O."/>
            <person name="Guillou S."/>
            <person name="Cros-Aarteil S."/>
            <person name="Calhoun S."/>
            <person name="Haridas S."/>
            <person name="Kuo A."/>
            <person name="Mondo S."/>
            <person name="Pangilinan J."/>
            <person name="Riley R."/>
            <person name="LaButti K."/>
            <person name="Andreopoulos B."/>
            <person name="Lipzen A."/>
            <person name="Chen C."/>
            <person name="Yan M."/>
            <person name="Daum C."/>
            <person name="Ng V."/>
            <person name="Clum A."/>
            <person name="Steindorff A."/>
            <person name="Ohm R.A."/>
            <person name="Martin F."/>
            <person name="Silar P."/>
            <person name="Natvig D.O."/>
            <person name="Lalanne C."/>
            <person name="Gautier V."/>
            <person name="Ament-Velasquez S.L."/>
            <person name="Kruys A."/>
            <person name="Hutchinson M.I."/>
            <person name="Powell A.J."/>
            <person name="Barry K."/>
            <person name="Miller A.N."/>
            <person name="Grigoriev I.V."/>
            <person name="Debuchy R."/>
            <person name="Gladieux P."/>
            <person name="Hiltunen Thoren M."/>
            <person name="Johannesson H."/>
        </authorList>
    </citation>
    <scope>NUCLEOTIDE SEQUENCE</scope>
    <source>
        <strain evidence="2">PSN243</strain>
    </source>
</reference>
<evidence type="ECO:0000313" key="3">
    <source>
        <dbReference type="Proteomes" id="UP001321760"/>
    </source>
</evidence>
<name>A0AAV9G5G3_9PEZI</name>
<feature type="region of interest" description="Disordered" evidence="1">
    <location>
        <begin position="250"/>
        <end position="275"/>
    </location>
</feature>